<dbReference type="InterPro" id="IPR002471">
    <property type="entry name" value="Pept_S9_AS"/>
</dbReference>
<dbReference type="InterPro" id="IPR053145">
    <property type="entry name" value="AB_hydrolase_Est10"/>
</dbReference>
<name>A0ABV9K0E4_9BACI</name>
<protein>
    <submittedName>
        <fullName evidence="6">Alpha/beta fold hydrolase</fullName>
    </submittedName>
</protein>
<feature type="chain" id="PRO_5046241988" evidence="3">
    <location>
        <begin position="27"/>
        <end position="441"/>
    </location>
</feature>
<dbReference type="Gene3D" id="3.10.450.590">
    <property type="match status" value="1"/>
</dbReference>
<keyword evidence="3" id="KW-0732">Signal</keyword>
<dbReference type="SUPFAM" id="SSF53474">
    <property type="entry name" value="alpha/beta-Hydrolases"/>
    <property type="match status" value="1"/>
</dbReference>
<dbReference type="InterPro" id="IPR000073">
    <property type="entry name" value="AB_hydrolase_1"/>
</dbReference>
<gene>
    <name evidence="6" type="ORF">ACFO3P_15310</name>
</gene>
<dbReference type="PROSITE" id="PS00708">
    <property type="entry name" value="PRO_ENDOPEP_SER"/>
    <property type="match status" value="1"/>
</dbReference>
<dbReference type="Pfam" id="PF13026">
    <property type="entry name" value="DUF3887"/>
    <property type="match status" value="1"/>
</dbReference>
<reference evidence="7" key="1">
    <citation type="journal article" date="2019" name="Int. J. Syst. Evol. Microbiol.">
        <title>The Global Catalogue of Microorganisms (GCM) 10K type strain sequencing project: providing services to taxonomists for standard genome sequencing and annotation.</title>
        <authorList>
            <consortium name="The Broad Institute Genomics Platform"/>
            <consortium name="The Broad Institute Genome Sequencing Center for Infectious Disease"/>
            <person name="Wu L."/>
            <person name="Ma J."/>
        </authorList>
    </citation>
    <scope>NUCLEOTIDE SEQUENCE [LARGE SCALE GENOMIC DNA]</scope>
    <source>
        <strain evidence="7">CCUG 37257</strain>
    </source>
</reference>
<dbReference type="GO" id="GO:0016787">
    <property type="term" value="F:hydrolase activity"/>
    <property type="evidence" value="ECO:0007669"/>
    <property type="project" value="UniProtKB-KW"/>
</dbReference>
<organism evidence="6 7">
    <name type="scientific">Oceanobacillus aidingensis</name>
    <dbReference type="NCBI Taxonomy" id="645964"/>
    <lineage>
        <taxon>Bacteria</taxon>
        <taxon>Bacillati</taxon>
        <taxon>Bacillota</taxon>
        <taxon>Bacilli</taxon>
        <taxon>Bacillales</taxon>
        <taxon>Bacillaceae</taxon>
        <taxon>Oceanobacillus</taxon>
    </lineage>
</organism>
<evidence type="ECO:0000256" key="3">
    <source>
        <dbReference type="SAM" id="SignalP"/>
    </source>
</evidence>
<proteinExistence type="predicted"/>
<evidence type="ECO:0000313" key="6">
    <source>
        <dbReference type="EMBL" id="MFC4663546.1"/>
    </source>
</evidence>
<dbReference type="Pfam" id="PF12697">
    <property type="entry name" value="Abhydrolase_6"/>
    <property type="match status" value="1"/>
</dbReference>
<evidence type="ECO:0000256" key="2">
    <source>
        <dbReference type="SAM" id="Coils"/>
    </source>
</evidence>
<keyword evidence="7" id="KW-1185">Reference proteome</keyword>
<dbReference type="EMBL" id="JBHSFT010000041">
    <property type="protein sequence ID" value="MFC4663546.1"/>
    <property type="molecule type" value="Genomic_DNA"/>
</dbReference>
<dbReference type="PROSITE" id="PS51257">
    <property type="entry name" value="PROKAR_LIPOPROTEIN"/>
    <property type="match status" value="1"/>
</dbReference>
<feature type="domain" description="DUF3887" evidence="5">
    <location>
        <begin position="30"/>
        <end position="118"/>
    </location>
</feature>
<feature type="coiled-coil region" evidence="2">
    <location>
        <begin position="290"/>
        <end position="325"/>
    </location>
</feature>
<feature type="domain" description="AB hydrolase-1" evidence="4">
    <location>
        <begin position="165"/>
        <end position="408"/>
    </location>
</feature>
<dbReference type="PANTHER" id="PTHR43265">
    <property type="entry name" value="ESTERASE ESTD"/>
    <property type="match status" value="1"/>
</dbReference>
<sequence>MRKTYIILAGSAFFLLSACSSQESTAEENAEEVLQQLQEEEYQQITDQYFSAALQDAYPADELRLSWEANRGSTFEEINNLEATADDDETAVSGEVIFDDARMEVTMDWNEEEKLESLQIARPMEDLALPDDAVEEDITIEADDGYPLNGKLTLPDEEGGPYPAVVLVHGSGPNDMDETIFSYKPFQDIAYGLAEEGIAVLRYDKRTYTHGEKMVEELGAALTVKEETVDDAVEAARMLQADDRIQTDQVYINGHSLGGMLAPRIDDEADTAGMILLAGSPRSLWEILYNQQLDLASDNLSEEAREQLQEQADAFKELAESFQDMSPEEAMEYDIGGMSGYYLQEMDQYDVGQIALDSNKPLLILQGEADFQVTVENDFAAWEDIFANESQATLKTYPDLNHNFILSQGENKGTIAEYNIPGHVDEQVIKDISDWIHEQAE</sequence>
<evidence type="ECO:0000313" key="7">
    <source>
        <dbReference type="Proteomes" id="UP001595988"/>
    </source>
</evidence>
<dbReference type="InterPro" id="IPR024981">
    <property type="entry name" value="DUF3887"/>
</dbReference>
<keyword evidence="2" id="KW-0175">Coiled coil</keyword>
<feature type="signal peptide" evidence="3">
    <location>
        <begin position="1"/>
        <end position="26"/>
    </location>
</feature>
<evidence type="ECO:0000256" key="1">
    <source>
        <dbReference type="ARBA" id="ARBA00022801"/>
    </source>
</evidence>
<evidence type="ECO:0000259" key="4">
    <source>
        <dbReference type="Pfam" id="PF12697"/>
    </source>
</evidence>
<keyword evidence="1 6" id="KW-0378">Hydrolase</keyword>
<comment type="caution">
    <text evidence="6">The sequence shown here is derived from an EMBL/GenBank/DDBJ whole genome shotgun (WGS) entry which is preliminary data.</text>
</comment>
<dbReference type="InterPro" id="IPR029058">
    <property type="entry name" value="AB_hydrolase_fold"/>
</dbReference>
<accession>A0ABV9K0E4</accession>
<dbReference type="RefSeq" id="WP_289585359.1">
    <property type="nucleotide sequence ID" value="NZ_JBHSFT010000041.1"/>
</dbReference>
<dbReference type="Gene3D" id="3.40.50.1820">
    <property type="entry name" value="alpha/beta hydrolase"/>
    <property type="match status" value="1"/>
</dbReference>
<evidence type="ECO:0000259" key="5">
    <source>
        <dbReference type="Pfam" id="PF13026"/>
    </source>
</evidence>
<dbReference type="PANTHER" id="PTHR43265:SF1">
    <property type="entry name" value="ESTERASE ESTD"/>
    <property type="match status" value="1"/>
</dbReference>
<dbReference type="Proteomes" id="UP001595988">
    <property type="component" value="Unassembled WGS sequence"/>
</dbReference>